<dbReference type="GO" id="GO:0016491">
    <property type="term" value="F:oxidoreductase activity"/>
    <property type="evidence" value="ECO:0007669"/>
    <property type="project" value="UniProtKB-KW"/>
</dbReference>
<sequence>MASWPPPPPARRPLGTYRMLAPNASVRVSPLCLGSMNFGDAWQAFMGKCDKKQTEAILDYYYDAGGNFIDTASNYQDEESEMWIGDWMKRRGNRDEMVIATKFTTPYRAGKGDKEIIINAAGNGSKSLHLSLEKSLKKLQTTYIDVLYVHWWDYTCSIPELMQSLNTAVNQGKVLYLGISDTPAWIVSKANEYARQNGLRQFSVYQGQWSAEHRDFEREIIPMAASEGMGLAPWGALGGGAFKTEAQRQNAKEGEKRNLGGASEAAIKISKVLEKIAAKNDVQLTSVALAYVMQKAPYVFPIIGGRNIEHLKGNIQGLSLQLSGEDIEEIEAANAFDIGFPHNFLGGAKGVKSPDDVWLIKMAGYTQHVAWPQPIGAIEKSQR</sequence>
<evidence type="ECO:0000313" key="6">
    <source>
        <dbReference type="Proteomes" id="UP000431533"/>
    </source>
</evidence>
<dbReference type="Gene3D" id="3.20.20.100">
    <property type="entry name" value="NADP-dependent oxidoreductase domain"/>
    <property type="match status" value="1"/>
</dbReference>
<dbReference type="EMBL" id="QGMH01000119">
    <property type="protein sequence ID" value="TVY24727.1"/>
    <property type="molecule type" value="Genomic_DNA"/>
</dbReference>
<dbReference type="InterPro" id="IPR023210">
    <property type="entry name" value="NADP_OxRdtase_dom"/>
</dbReference>
<dbReference type="Pfam" id="PF00248">
    <property type="entry name" value="Aldo_ket_red"/>
    <property type="match status" value="1"/>
</dbReference>
<dbReference type="AlphaFoldDB" id="A0A8H8TYA9"/>
<dbReference type="PANTHER" id="PTHR43364">
    <property type="entry name" value="NADH-SPECIFIC METHYLGLYOXAL REDUCTASE-RELATED"/>
    <property type="match status" value="1"/>
</dbReference>
<dbReference type="InterPro" id="IPR036812">
    <property type="entry name" value="NAD(P)_OxRdtase_dom_sf"/>
</dbReference>
<dbReference type="PANTHER" id="PTHR43364:SF7">
    <property type="entry name" value="NADP-DEPENDENT OXIDOREDUCTASE DOMAIN-CONTAINING PROTEIN-RELATED"/>
    <property type="match status" value="1"/>
</dbReference>
<comment type="similarity">
    <text evidence="3">Belongs to the aldo/keto reductase family. Aldo/keto reductase 2 subfamily.</text>
</comment>
<evidence type="ECO:0000259" key="4">
    <source>
        <dbReference type="Pfam" id="PF00248"/>
    </source>
</evidence>
<dbReference type="RefSeq" id="XP_031003515.1">
    <property type="nucleotide sequence ID" value="XM_031150580.1"/>
</dbReference>
<proteinExistence type="inferred from homology"/>
<name>A0A8H8TYA9_9HELO</name>
<feature type="domain" description="NADP-dependent oxidoreductase" evidence="4">
    <location>
        <begin position="30"/>
        <end position="334"/>
    </location>
</feature>
<evidence type="ECO:0000256" key="2">
    <source>
        <dbReference type="ARBA" id="ARBA00023002"/>
    </source>
</evidence>
<reference evidence="5 6" key="1">
    <citation type="submission" date="2018-05" db="EMBL/GenBank/DDBJ databases">
        <title>Genome sequencing and assembly of the regulated plant pathogen Lachnellula willkommii and related sister species for the development of diagnostic species identification markers.</title>
        <authorList>
            <person name="Giroux E."/>
            <person name="Bilodeau G."/>
        </authorList>
    </citation>
    <scope>NUCLEOTIDE SEQUENCE [LARGE SCALE GENOMIC DNA]</scope>
    <source>
        <strain evidence="5 6">CBS 185.66</strain>
    </source>
</reference>
<dbReference type="Proteomes" id="UP000431533">
    <property type="component" value="Unassembled WGS sequence"/>
</dbReference>
<evidence type="ECO:0000256" key="3">
    <source>
        <dbReference type="ARBA" id="ARBA00038157"/>
    </source>
</evidence>
<comment type="caution">
    <text evidence="5">The sequence shown here is derived from an EMBL/GenBank/DDBJ whole genome shotgun (WGS) entry which is preliminary data.</text>
</comment>
<gene>
    <name evidence="5" type="primary">aflF</name>
    <name evidence="5" type="ORF">LHYA1_G005636</name>
</gene>
<organism evidence="5 6">
    <name type="scientific">Lachnellula hyalina</name>
    <dbReference type="NCBI Taxonomy" id="1316788"/>
    <lineage>
        <taxon>Eukaryota</taxon>
        <taxon>Fungi</taxon>
        <taxon>Dikarya</taxon>
        <taxon>Ascomycota</taxon>
        <taxon>Pezizomycotina</taxon>
        <taxon>Leotiomycetes</taxon>
        <taxon>Helotiales</taxon>
        <taxon>Lachnaceae</taxon>
        <taxon>Lachnellula</taxon>
    </lineage>
</organism>
<keyword evidence="6" id="KW-1185">Reference proteome</keyword>
<dbReference type="SUPFAM" id="SSF51430">
    <property type="entry name" value="NAD(P)-linked oxidoreductase"/>
    <property type="match status" value="1"/>
</dbReference>
<keyword evidence="1" id="KW-0521">NADP</keyword>
<keyword evidence="2" id="KW-0560">Oxidoreductase</keyword>
<accession>A0A8H8TYA9</accession>
<dbReference type="InterPro" id="IPR050523">
    <property type="entry name" value="AKR_Detox_Biosynth"/>
</dbReference>
<dbReference type="OrthoDB" id="48988at2759"/>
<dbReference type="GeneID" id="41985834"/>
<evidence type="ECO:0000313" key="5">
    <source>
        <dbReference type="EMBL" id="TVY24727.1"/>
    </source>
</evidence>
<protein>
    <submittedName>
        <fullName evidence="5">Norsolorinic acid reductase B</fullName>
    </submittedName>
</protein>
<evidence type="ECO:0000256" key="1">
    <source>
        <dbReference type="ARBA" id="ARBA00022857"/>
    </source>
</evidence>